<evidence type="ECO:0000313" key="1">
    <source>
        <dbReference type="EMBL" id="GDY33137.1"/>
    </source>
</evidence>
<name>A0A4D4JGW4_9PSEU</name>
<evidence type="ECO:0000313" key="2">
    <source>
        <dbReference type="Proteomes" id="UP000298860"/>
    </source>
</evidence>
<comment type="caution">
    <text evidence="1">The sequence shown here is derived from an EMBL/GenBank/DDBJ whole genome shotgun (WGS) entry which is preliminary data.</text>
</comment>
<gene>
    <name evidence="1" type="ORF">GTS_47700</name>
</gene>
<dbReference type="RefSeq" id="WP_137816107.1">
    <property type="nucleotide sequence ID" value="NZ_BJFL01000034.1"/>
</dbReference>
<dbReference type="AlphaFoldDB" id="A0A4D4JGW4"/>
<dbReference type="Proteomes" id="UP000298860">
    <property type="component" value="Unassembled WGS sequence"/>
</dbReference>
<reference evidence="2" key="1">
    <citation type="submission" date="2019-04" db="EMBL/GenBank/DDBJ databases">
        <title>Draft genome sequence of Pseudonocardiaceae bacterium SL3-2-4.</title>
        <authorList>
            <person name="Ningsih F."/>
            <person name="Yokota A."/>
            <person name="Sakai Y."/>
            <person name="Nanatani K."/>
            <person name="Yabe S."/>
            <person name="Oetari A."/>
            <person name="Sjamsuridzal W."/>
        </authorList>
    </citation>
    <scope>NUCLEOTIDE SEQUENCE [LARGE SCALE GENOMIC DNA]</scope>
    <source>
        <strain evidence="2">SL3-2-4</strain>
    </source>
</reference>
<protein>
    <recommendedName>
        <fullName evidence="3">LuxR family transcriptional regulator</fullName>
    </recommendedName>
</protein>
<evidence type="ECO:0008006" key="3">
    <source>
        <dbReference type="Google" id="ProtNLM"/>
    </source>
</evidence>
<proteinExistence type="predicted"/>
<dbReference type="EMBL" id="BJFL01000034">
    <property type="protein sequence ID" value="GDY33137.1"/>
    <property type="molecule type" value="Genomic_DNA"/>
</dbReference>
<accession>A0A4D4JGW4</accession>
<organism evidence="1 2">
    <name type="scientific">Gandjariella thermophila</name>
    <dbReference type="NCBI Taxonomy" id="1931992"/>
    <lineage>
        <taxon>Bacteria</taxon>
        <taxon>Bacillati</taxon>
        <taxon>Actinomycetota</taxon>
        <taxon>Actinomycetes</taxon>
        <taxon>Pseudonocardiales</taxon>
        <taxon>Pseudonocardiaceae</taxon>
        <taxon>Gandjariella</taxon>
    </lineage>
</organism>
<keyword evidence="2" id="KW-1185">Reference proteome</keyword>
<sequence>MPDGVRLELVLELTRLLKTAGTDERAATAGFHELVATHGRDDVRAALVVVAAEYFATEAACARGDMAT</sequence>